<dbReference type="AlphaFoldDB" id="A0A2H0UT98"/>
<evidence type="ECO:0008006" key="4">
    <source>
        <dbReference type="Google" id="ProtNLM"/>
    </source>
</evidence>
<dbReference type="Gene3D" id="3.30.160.100">
    <property type="entry name" value="Ribosome hibernation promotion factor-like"/>
    <property type="match status" value="1"/>
</dbReference>
<evidence type="ECO:0000313" key="3">
    <source>
        <dbReference type="Proteomes" id="UP000230132"/>
    </source>
</evidence>
<dbReference type="InterPro" id="IPR003489">
    <property type="entry name" value="RHF/RaiA"/>
</dbReference>
<name>A0A2H0UT98_9BACT</name>
<reference evidence="3" key="1">
    <citation type="submission" date="2017-09" db="EMBL/GenBank/DDBJ databases">
        <title>Depth-based differentiation of microbial function through sediment-hosted aquifers and enrichment of novel symbionts in the deep terrestrial subsurface.</title>
        <authorList>
            <person name="Probst A.J."/>
            <person name="Ladd B."/>
            <person name="Jarett J.K."/>
            <person name="Geller-Mcgrath D.E."/>
            <person name="Sieber C.M.K."/>
            <person name="Emerson J.B."/>
            <person name="Anantharaman K."/>
            <person name="Thomas B.C."/>
            <person name="Malmstrom R."/>
            <person name="Stieglmeier M."/>
            <person name="Klingl A."/>
            <person name="Woyke T."/>
            <person name="Ryan C.M."/>
            <person name="Banfield J.F."/>
        </authorList>
    </citation>
    <scope>NUCLEOTIDE SEQUENCE [LARGE SCALE GENOMIC DNA]</scope>
</reference>
<dbReference type="EMBL" id="PFAX01000043">
    <property type="protein sequence ID" value="PIR89801.1"/>
    <property type="molecule type" value="Genomic_DNA"/>
</dbReference>
<evidence type="ECO:0000313" key="2">
    <source>
        <dbReference type="EMBL" id="PIR89801.1"/>
    </source>
</evidence>
<comment type="caution">
    <text evidence="2">The sequence shown here is derived from an EMBL/GenBank/DDBJ whole genome shotgun (WGS) entry which is preliminary data.</text>
</comment>
<gene>
    <name evidence="2" type="ORF">COU05_03965</name>
</gene>
<proteinExistence type="predicted"/>
<feature type="coiled-coil region" evidence="1">
    <location>
        <begin position="81"/>
        <end position="108"/>
    </location>
</feature>
<dbReference type="InterPro" id="IPR036567">
    <property type="entry name" value="RHF-like"/>
</dbReference>
<accession>A0A2H0UT98</accession>
<dbReference type="SUPFAM" id="SSF69754">
    <property type="entry name" value="Ribosome binding protein Y (YfiA homologue)"/>
    <property type="match status" value="1"/>
</dbReference>
<keyword evidence="1" id="KW-0175">Coiled coil</keyword>
<evidence type="ECO:0000256" key="1">
    <source>
        <dbReference type="SAM" id="Coils"/>
    </source>
</evidence>
<organism evidence="2 3">
    <name type="scientific">bacterium (Candidatus Gribaldobacteria) CG10_big_fil_rev_8_21_14_0_10_37_21</name>
    <dbReference type="NCBI Taxonomy" id="2014275"/>
    <lineage>
        <taxon>Bacteria</taxon>
        <taxon>Candidatus Gribaldobacteria</taxon>
    </lineage>
</organism>
<dbReference type="Proteomes" id="UP000230132">
    <property type="component" value="Unassembled WGS sequence"/>
</dbReference>
<protein>
    <recommendedName>
        <fullName evidence="4">Ribosomal subunit interface protein</fullName>
    </recommendedName>
</protein>
<dbReference type="Pfam" id="PF02482">
    <property type="entry name" value="Ribosomal_S30AE"/>
    <property type="match status" value="1"/>
</dbReference>
<sequence length="118" mass="13895">MRIRFLYHNFTGKECKPSLEEYANEKKLKSLTRLLEKNDLALADLAIRAEYLTHHNAFSVKLNLKIAEHLLLSQEVKHSLTQTFDLALEKLLSQLRKLENKKQIKLLREKAKIKEIKK</sequence>